<dbReference type="AlphaFoldDB" id="A0A1G5HE02"/>
<feature type="compositionally biased region" description="Basic and acidic residues" evidence="1">
    <location>
        <begin position="104"/>
        <end position="119"/>
    </location>
</feature>
<keyword evidence="3" id="KW-1185">Reference proteome</keyword>
<dbReference type="Proteomes" id="UP000199502">
    <property type="component" value="Unassembled WGS sequence"/>
</dbReference>
<name>A0A1G5HE02_9RHOB</name>
<dbReference type="RefSeq" id="WP_090743697.1">
    <property type="nucleotide sequence ID" value="NZ_FMVT01000006.1"/>
</dbReference>
<dbReference type="STRING" id="336292.SAMN05660710_02125"/>
<gene>
    <name evidence="2" type="ORF">SAMN05660710_02125</name>
</gene>
<reference evidence="2 3" key="1">
    <citation type="submission" date="2016-10" db="EMBL/GenBank/DDBJ databases">
        <authorList>
            <person name="de Groot N.N."/>
        </authorList>
    </citation>
    <scope>NUCLEOTIDE SEQUENCE [LARGE SCALE GENOMIC DNA]</scope>
    <source>
        <strain evidence="2 3">CGMCC 1.8925</strain>
    </source>
</reference>
<proteinExistence type="predicted"/>
<dbReference type="OrthoDB" id="7772376at2"/>
<evidence type="ECO:0000313" key="2">
    <source>
        <dbReference type="EMBL" id="SCY61921.1"/>
    </source>
</evidence>
<dbReference type="EMBL" id="FMVT01000006">
    <property type="protein sequence ID" value="SCY61921.1"/>
    <property type="molecule type" value="Genomic_DNA"/>
</dbReference>
<accession>A0A1G5HE02</accession>
<organism evidence="2 3">
    <name type="scientific">Paracoccus tibetensis</name>
    <dbReference type="NCBI Taxonomy" id="336292"/>
    <lineage>
        <taxon>Bacteria</taxon>
        <taxon>Pseudomonadati</taxon>
        <taxon>Pseudomonadota</taxon>
        <taxon>Alphaproteobacteria</taxon>
        <taxon>Rhodobacterales</taxon>
        <taxon>Paracoccaceae</taxon>
        <taxon>Paracoccus</taxon>
    </lineage>
</organism>
<feature type="region of interest" description="Disordered" evidence="1">
    <location>
        <begin position="81"/>
        <end position="119"/>
    </location>
</feature>
<sequence>MSRPPELRSLDQLLSLADNGDYLPDLLSRIEANNVEMRQFAQDFRGTAKGRITLTIDMKTDHFGHVEMVIEDKIVGPKPPKRKAVGWMTGDGALTTQNPAQSRMEVRDVGGHRELRTAE</sequence>
<evidence type="ECO:0000313" key="3">
    <source>
        <dbReference type="Proteomes" id="UP000199502"/>
    </source>
</evidence>
<evidence type="ECO:0000256" key="1">
    <source>
        <dbReference type="SAM" id="MobiDB-lite"/>
    </source>
</evidence>
<protein>
    <submittedName>
        <fullName evidence="2">Uncharacterized protein</fullName>
    </submittedName>
</protein>